<protein>
    <submittedName>
        <fullName evidence="2">Uncharacterized protein</fullName>
    </submittedName>
</protein>
<keyword evidence="3" id="KW-1185">Reference proteome</keyword>
<dbReference type="EMBL" id="JARAKF010000001">
    <property type="protein sequence ID" value="MDU8991104.1"/>
    <property type="molecule type" value="Genomic_DNA"/>
</dbReference>
<evidence type="ECO:0000256" key="1">
    <source>
        <dbReference type="SAM" id="MobiDB-lite"/>
    </source>
</evidence>
<reference evidence="2 3" key="1">
    <citation type="submission" date="2023-02" db="EMBL/GenBank/DDBJ databases">
        <authorList>
            <person name="Maleckis M."/>
        </authorList>
    </citation>
    <scope>NUCLEOTIDE SEQUENCE [LARGE SCALE GENOMIC DNA]</scope>
    <source>
        <strain evidence="2 3">P8-A2</strain>
    </source>
</reference>
<evidence type="ECO:0000313" key="3">
    <source>
        <dbReference type="Proteomes" id="UP001257627"/>
    </source>
</evidence>
<dbReference type="Proteomes" id="UP001257627">
    <property type="component" value="Unassembled WGS sequence"/>
</dbReference>
<name>A0ABU3UBY1_9ACTN</name>
<feature type="compositionally biased region" description="Low complexity" evidence="1">
    <location>
        <begin position="31"/>
        <end position="49"/>
    </location>
</feature>
<sequence>MPGGSTPSTRGTAQTSSGSAITRRSTVIRLTTKPSSSTSRATARAAETRTTPVVAANARLVRGHPSLDYSNSPQGG</sequence>
<evidence type="ECO:0000313" key="2">
    <source>
        <dbReference type="EMBL" id="MDU8991104.1"/>
    </source>
</evidence>
<dbReference type="RefSeq" id="WP_143610779.1">
    <property type="nucleotide sequence ID" value="NZ_JAPEMK010000001.1"/>
</dbReference>
<feature type="compositionally biased region" description="Polar residues" evidence="1">
    <location>
        <begin position="1"/>
        <end position="29"/>
    </location>
</feature>
<feature type="region of interest" description="Disordered" evidence="1">
    <location>
        <begin position="1"/>
        <end position="49"/>
    </location>
</feature>
<comment type="caution">
    <text evidence="2">The sequence shown here is derived from an EMBL/GenBank/DDBJ whole genome shotgun (WGS) entry which is preliminary data.</text>
</comment>
<organism evidence="2 3">
    <name type="scientific">Streptomyces mirabilis</name>
    <dbReference type="NCBI Taxonomy" id="68239"/>
    <lineage>
        <taxon>Bacteria</taxon>
        <taxon>Bacillati</taxon>
        <taxon>Actinomycetota</taxon>
        <taxon>Actinomycetes</taxon>
        <taxon>Kitasatosporales</taxon>
        <taxon>Streptomycetaceae</taxon>
        <taxon>Streptomyces</taxon>
    </lineage>
</organism>
<gene>
    <name evidence="2" type="ORF">PU648_01470</name>
</gene>
<proteinExistence type="predicted"/>
<accession>A0ABU3UBY1</accession>